<keyword evidence="5" id="KW-0653">Protein transport</keyword>
<proteinExistence type="inferred from homology"/>
<evidence type="ECO:0000256" key="8">
    <source>
        <dbReference type="SAM" id="MobiDB-lite"/>
    </source>
</evidence>
<dbReference type="EMBL" id="VTEG01000037">
    <property type="protein sequence ID" value="TYR94587.1"/>
    <property type="molecule type" value="Genomic_DNA"/>
</dbReference>
<evidence type="ECO:0000256" key="2">
    <source>
        <dbReference type="ARBA" id="ARBA00005695"/>
    </source>
</evidence>
<dbReference type="PANTHER" id="PTHR30290:SF10">
    <property type="entry name" value="PERIPLASMIC OLIGOPEPTIDE-BINDING PROTEIN-RELATED"/>
    <property type="match status" value="1"/>
</dbReference>
<evidence type="ECO:0000259" key="10">
    <source>
        <dbReference type="Pfam" id="PF00496"/>
    </source>
</evidence>
<comment type="subcellular location">
    <subcellularLocation>
        <location evidence="1">Cell membrane</location>
        <topology evidence="1">Lipid-anchor</topology>
    </subcellularLocation>
</comment>
<dbReference type="AlphaFoldDB" id="A0A5D4LZE9"/>
<evidence type="ECO:0000313" key="12">
    <source>
        <dbReference type="Proteomes" id="UP000325182"/>
    </source>
</evidence>
<gene>
    <name evidence="11" type="ORF">FZC84_22385</name>
</gene>
<dbReference type="PROSITE" id="PS51257">
    <property type="entry name" value="PROKAR_LIPOPROTEIN"/>
    <property type="match status" value="1"/>
</dbReference>
<feature type="chain" id="PRO_5038908241" evidence="9">
    <location>
        <begin position="24"/>
        <end position="562"/>
    </location>
</feature>
<dbReference type="FunFam" id="3.90.76.10:FF:000001">
    <property type="entry name" value="Oligopeptide ABC transporter substrate-binding protein"/>
    <property type="match status" value="1"/>
</dbReference>
<dbReference type="SUPFAM" id="SSF53850">
    <property type="entry name" value="Periplasmic binding protein-like II"/>
    <property type="match status" value="1"/>
</dbReference>
<dbReference type="Gene3D" id="3.90.76.10">
    <property type="entry name" value="Dipeptide-binding Protein, Domain 1"/>
    <property type="match status" value="1"/>
</dbReference>
<dbReference type="Gene3D" id="3.40.190.10">
    <property type="entry name" value="Periplasmic binding protein-like II"/>
    <property type="match status" value="1"/>
</dbReference>
<evidence type="ECO:0000256" key="3">
    <source>
        <dbReference type="ARBA" id="ARBA00022448"/>
    </source>
</evidence>
<accession>A0A5D4LZE9</accession>
<dbReference type="GO" id="GO:0030288">
    <property type="term" value="C:outer membrane-bounded periplasmic space"/>
    <property type="evidence" value="ECO:0007669"/>
    <property type="project" value="UniProtKB-ARBA"/>
</dbReference>
<feature type="compositionally biased region" description="Low complexity" evidence="8">
    <location>
        <begin position="30"/>
        <end position="43"/>
    </location>
</feature>
<dbReference type="GO" id="GO:0043190">
    <property type="term" value="C:ATP-binding cassette (ABC) transporter complex"/>
    <property type="evidence" value="ECO:0007669"/>
    <property type="project" value="InterPro"/>
</dbReference>
<evidence type="ECO:0000256" key="7">
    <source>
        <dbReference type="ARBA" id="ARBA00023288"/>
    </source>
</evidence>
<keyword evidence="5" id="KW-0571">Peptide transport</keyword>
<organism evidence="11 12">
    <name type="scientific">Rossellomorea vietnamensis</name>
    <dbReference type="NCBI Taxonomy" id="218284"/>
    <lineage>
        <taxon>Bacteria</taxon>
        <taxon>Bacillati</taxon>
        <taxon>Bacillota</taxon>
        <taxon>Bacilli</taxon>
        <taxon>Bacillales</taxon>
        <taxon>Bacillaceae</taxon>
        <taxon>Rossellomorea</taxon>
    </lineage>
</organism>
<dbReference type="Proteomes" id="UP000325182">
    <property type="component" value="Unassembled WGS sequence"/>
</dbReference>
<keyword evidence="4 9" id="KW-0732">Signal</keyword>
<keyword evidence="3" id="KW-0813">Transport</keyword>
<feature type="domain" description="Solute-binding protein family 5" evidence="10">
    <location>
        <begin position="105"/>
        <end position="480"/>
    </location>
</feature>
<feature type="signal peptide" evidence="9">
    <location>
        <begin position="1"/>
        <end position="23"/>
    </location>
</feature>
<dbReference type="Gene3D" id="3.10.105.10">
    <property type="entry name" value="Dipeptide-binding Protein, Domain 3"/>
    <property type="match status" value="1"/>
</dbReference>
<sequence>MKKKFSFLLVLLLALATFLAACGGNNGNNGNNAGNNGNNANSGNNGGEEEPAEEERAQVLNLLESSEIPSMDAALATDAVSFNVMNQVYEGLYRLGENDEAVLGMAAEEPTVSEDGTTYTFKIRDAVWSNGDPVTANDFEYAWKKALNPDTAAEYAYIMYDIKNAEGVNSGDLPLDELGVKAVDEKTLEVQLETQVPYFDALLSFATFYPQNEAFVTEQGDQYGLEANTSIYNGPFVLSDWKHEQSFQLQKNADYWEADVVQLEEINFNIVKDTATGVNLYETEKADIAGLSAEFVDQYGNDENFKTRADTAVYFLRFNQLNETLANVNARKAIDMAWDKQGLVDVLLNNGSIPAYYLVPQEFVYGPDGTDFRETNGNFNETDIEAAKEAWAKAKEEVGFEEVSLELLNYDSESSRKVGEFLKEELERNLEGLTVTISQQPFAQKLDLESAGDYDFSFAGWGPDYPDPMTFVDMFVTDGAHNQMGYSNPDYDKLIEDSKTTLLDDEQARWDAMLEAEKILFEDAAISPMYQRGVAYLERPYVKGILRHAFGADASYKWAHIE</sequence>
<dbReference type="GO" id="GO:0015833">
    <property type="term" value="P:peptide transport"/>
    <property type="evidence" value="ECO:0007669"/>
    <property type="project" value="UniProtKB-KW"/>
</dbReference>
<dbReference type="InterPro" id="IPR000914">
    <property type="entry name" value="SBP_5_dom"/>
</dbReference>
<dbReference type="GO" id="GO:1904680">
    <property type="term" value="F:peptide transmembrane transporter activity"/>
    <property type="evidence" value="ECO:0007669"/>
    <property type="project" value="TreeGrafter"/>
</dbReference>
<evidence type="ECO:0000256" key="6">
    <source>
        <dbReference type="ARBA" id="ARBA00023139"/>
    </source>
</evidence>
<evidence type="ECO:0000256" key="5">
    <source>
        <dbReference type="ARBA" id="ARBA00022856"/>
    </source>
</evidence>
<dbReference type="PANTHER" id="PTHR30290">
    <property type="entry name" value="PERIPLASMIC BINDING COMPONENT OF ABC TRANSPORTER"/>
    <property type="match status" value="1"/>
</dbReference>
<evidence type="ECO:0000256" key="1">
    <source>
        <dbReference type="ARBA" id="ARBA00004193"/>
    </source>
</evidence>
<keyword evidence="7" id="KW-0449">Lipoprotein</keyword>
<dbReference type="PIRSF" id="PIRSF002741">
    <property type="entry name" value="MppA"/>
    <property type="match status" value="1"/>
</dbReference>
<name>A0A5D4LZE9_9BACI</name>
<dbReference type="InterPro" id="IPR030678">
    <property type="entry name" value="Peptide/Ni-bd"/>
</dbReference>
<dbReference type="Pfam" id="PF00496">
    <property type="entry name" value="SBP_bac_5"/>
    <property type="match status" value="1"/>
</dbReference>
<dbReference type="RefSeq" id="WP_148955357.1">
    <property type="nucleotide sequence ID" value="NZ_VTEG01000037.1"/>
</dbReference>
<dbReference type="InterPro" id="IPR039424">
    <property type="entry name" value="SBP_5"/>
</dbReference>
<keyword evidence="6" id="KW-0564">Palmitate</keyword>
<dbReference type="FunFam" id="3.10.105.10:FF:000001">
    <property type="entry name" value="Oligopeptide ABC transporter, oligopeptide-binding protein"/>
    <property type="match status" value="1"/>
</dbReference>
<evidence type="ECO:0000313" key="11">
    <source>
        <dbReference type="EMBL" id="TYR94587.1"/>
    </source>
</evidence>
<comment type="similarity">
    <text evidence="2">Belongs to the bacterial solute-binding protein 5 family.</text>
</comment>
<protein>
    <submittedName>
        <fullName evidence="11">Peptide ABC transporter substrate-binding protein</fullName>
    </submittedName>
</protein>
<evidence type="ECO:0000256" key="9">
    <source>
        <dbReference type="SAM" id="SignalP"/>
    </source>
</evidence>
<feature type="region of interest" description="Disordered" evidence="8">
    <location>
        <begin position="30"/>
        <end position="54"/>
    </location>
</feature>
<evidence type="ECO:0000256" key="4">
    <source>
        <dbReference type="ARBA" id="ARBA00022729"/>
    </source>
</evidence>
<dbReference type="CDD" id="cd08504">
    <property type="entry name" value="PBP2_OppA"/>
    <property type="match status" value="1"/>
</dbReference>
<comment type="caution">
    <text evidence="11">The sequence shown here is derived from an EMBL/GenBank/DDBJ whole genome shotgun (WGS) entry which is preliminary data.</text>
</comment>
<reference evidence="11 12" key="1">
    <citation type="submission" date="2019-08" db="EMBL/GenBank/DDBJ databases">
        <title>Bacillus genomes from the desert of Cuatro Cienegas, Coahuila.</title>
        <authorList>
            <person name="Olmedo-Alvarez G."/>
        </authorList>
    </citation>
    <scope>NUCLEOTIDE SEQUENCE [LARGE SCALE GENOMIC DNA]</scope>
    <source>
        <strain evidence="11 12">CH128b_4D</strain>
    </source>
</reference>